<dbReference type="GO" id="GO:0016020">
    <property type="term" value="C:membrane"/>
    <property type="evidence" value="ECO:0007669"/>
    <property type="project" value="UniProtKB-SubCell"/>
</dbReference>
<dbReference type="SUPFAM" id="SSF90112">
    <property type="entry name" value="Neurotransmitter-gated ion-channel transmembrane pore"/>
    <property type="match status" value="1"/>
</dbReference>
<evidence type="ECO:0000256" key="1">
    <source>
        <dbReference type="ARBA" id="ARBA00004141"/>
    </source>
</evidence>
<dbReference type="SUPFAM" id="SSF63712">
    <property type="entry name" value="Nicotinic receptor ligand binding domain-like"/>
    <property type="match status" value="1"/>
</dbReference>
<reference evidence="8 9" key="1">
    <citation type="journal article" date="2018" name="Gigascience">
        <title>Genomes of trombidid mites reveal novel predicted allergens and laterally-transferred genes associated with secondary metabolism.</title>
        <authorList>
            <person name="Dong X."/>
            <person name="Chaisiri K."/>
            <person name="Xia D."/>
            <person name="Armstrong S.D."/>
            <person name="Fang Y."/>
            <person name="Donnelly M.J."/>
            <person name="Kadowaki T."/>
            <person name="McGarry J.W."/>
            <person name="Darby A.C."/>
            <person name="Makepeace B.L."/>
        </authorList>
    </citation>
    <scope>NUCLEOTIDE SEQUENCE [LARGE SCALE GENOMIC DNA]</scope>
    <source>
        <strain evidence="8">UoL-WK</strain>
    </source>
</reference>
<dbReference type="Gene3D" id="1.20.58.390">
    <property type="entry name" value="Neurotransmitter-gated ion-channel transmembrane domain"/>
    <property type="match status" value="1"/>
</dbReference>
<feature type="domain" description="Neurotransmitter-gated ion-channel ligand-binding" evidence="7">
    <location>
        <begin position="2"/>
        <end position="115"/>
    </location>
</feature>
<dbReference type="OrthoDB" id="6430903at2759"/>
<keyword evidence="2 6" id="KW-0812">Transmembrane</keyword>
<dbReference type="EMBL" id="NCKU01002718">
    <property type="protein sequence ID" value="RWS08943.1"/>
    <property type="molecule type" value="Genomic_DNA"/>
</dbReference>
<dbReference type="Proteomes" id="UP000285301">
    <property type="component" value="Unassembled WGS sequence"/>
</dbReference>
<feature type="compositionally biased region" description="Polar residues" evidence="5">
    <location>
        <begin position="312"/>
        <end position="330"/>
    </location>
</feature>
<evidence type="ECO:0000313" key="9">
    <source>
        <dbReference type="Proteomes" id="UP000285301"/>
    </source>
</evidence>
<dbReference type="PROSITE" id="PS00236">
    <property type="entry name" value="NEUROTR_ION_CHANNEL"/>
    <property type="match status" value="1"/>
</dbReference>
<dbReference type="Pfam" id="PF02931">
    <property type="entry name" value="Neur_chan_LBD"/>
    <property type="match status" value="1"/>
</dbReference>
<organism evidence="8 9">
    <name type="scientific">Dinothrombium tinctorium</name>
    <dbReference type="NCBI Taxonomy" id="1965070"/>
    <lineage>
        <taxon>Eukaryota</taxon>
        <taxon>Metazoa</taxon>
        <taxon>Ecdysozoa</taxon>
        <taxon>Arthropoda</taxon>
        <taxon>Chelicerata</taxon>
        <taxon>Arachnida</taxon>
        <taxon>Acari</taxon>
        <taxon>Acariformes</taxon>
        <taxon>Trombidiformes</taxon>
        <taxon>Prostigmata</taxon>
        <taxon>Anystina</taxon>
        <taxon>Parasitengona</taxon>
        <taxon>Trombidioidea</taxon>
        <taxon>Trombidiidae</taxon>
        <taxon>Dinothrombium</taxon>
    </lineage>
</organism>
<dbReference type="PANTHER" id="PTHR18945">
    <property type="entry name" value="NEUROTRANSMITTER GATED ION CHANNEL"/>
    <property type="match status" value="1"/>
</dbReference>
<dbReference type="GO" id="GO:0004888">
    <property type="term" value="F:transmembrane signaling receptor activity"/>
    <property type="evidence" value="ECO:0007669"/>
    <property type="project" value="InterPro"/>
</dbReference>
<gene>
    <name evidence="8" type="ORF">B4U79_17734</name>
</gene>
<feature type="transmembrane region" description="Helical" evidence="6">
    <location>
        <begin position="249"/>
        <end position="275"/>
    </location>
</feature>
<feature type="transmembrane region" description="Helical" evidence="6">
    <location>
        <begin position="473"/>
        <end position="491"/>
    </location>
</feature>
<evidence type="ECO:0000256" key="3">
    <source>
        <dbReference type="ARBA" id="ARBA00022989"/>
    </source>
</evidence>
<dbReference type="Gene3D" id="2.70.170.10">
    <property type="entry name" value="Neurotransmitter-gated ion-channel ligand-binding domain"/>
    <property type="match status" value="1"/>
</dbReference>
<dbReference type="AlphaFoldDB" id="A0A443R111"/>
<dbReference type="InterPro" id="IPR038050">
    <property type="entry name" value="Neuro_actylchol_rec"/>
</dbReference>
<name>A0A443R111_9ACAR</name>
<evidence type="ECO:0000256" key="2">
    <source>
        <dbReference type="ARBA" id="ARBA00022692"/>
    </source>
</evidence>
<dbReference type="InterPro" id="IPR036734">
    <property type="entry name" value="Neur_chan_lig-bd_sf"/>
</dbReference>
<dbReference type="InterPro" id="IPR006201">
    <property type="entry name" value="Neur_channel"/>
</dbReference>
<evidence type="ECO:0000256" key="5">
    <source>
        <dbReference type="SAM" id="MobiDB-lite"/>
    </source>
</evidence>
<evidence type="ECO:0000313" key="8">
    <source>
        <dbReference type="EMBL" id="RWS08943.1"/>
    </source>
</evidence>
<feature type="region of interest" description="Disordered" evidence="5">
    <location>
        <begin position="300"/>
        <end position="338"/>
    </location>
</feature>
<keyword evidence="9" id="KW-1185">Reference proteome</keyword>
<feature type="transmembrane region" description="Helical" evidence="6">
    <location>
        <begin position="194"/>
        <end position="214"/>
    </location>
</feature>
<evidence type="ECO:0000256" key="6">
    <source>
        <dbReference type="SAM" id="Phobius"/>
    </source>
</evidence>
<dbReference type="InterPro" id="IPR006202">
    <property type="entry name" value="Neur_chan_lig-bd"/>
</dbReference>
<evidence type="ECO:0000259" key="7">
    <source>
        <dbReference type="Pfam" id="PF02931"/>
    </source>
</evidence>
<comment type="subcellular location">
    <subcellularLocation>
        <location evidence="1">Membrane</location>
        <topology evidence="1">Multi-pass membrane protein</topology>
    </subcellularLocation>
</comment>
<dbReference type="GO" id="GO:0005230">
    <property type="term" value="F:extracellular ligand-gated monoatomic ion channel activity"/>
    <property type="evidence" value="ECO:0007669"/>
    <property type="project" value="InterPro"/>
</dbReference>
<dbReference type="STRING" id="1965070.A0A443R111"/>
<sequence>MIDINVDGSSFTAEVELTQFWYDSRFDLNSTSIMRQYLVDEKHDQIWKPEIVFENAVNGELSANLFGSDLLVIASNGRVARRVRAMVKFRCLMNLLQYPYDDHKCYIVLRSSEHKLRYCHIHSPFLKPFSLEKVSIDCLVTKTNSCPTCLQFTVEYLRVEQICERFNVIEEELLRFSSCIRIGLYFETRKTINYILRAFPSLVLIIIVFCSFLIPVTEHTSRVCSILVPFSGLMLMIDTNANFATAANIWIFGCTVFAFFAFVEYLIALFSVHLITNAVEEVERGYNEFLESRYGKKEAQKPNLDAVKDPNGSKQTSSDQSPLLPSQKTKQSLDKEAAKQKTAEATDVILKEQVDAKKVNTKAGRKSYEKEVSQNKSAKTVGERENNAKLKANSNEEKWMNLMRSQKHLTVDRVSEIFEIASLKSRMRSGQRLMGAIEMRSHRKKKLSRNLPYSRLKLIWNLSYVPADISARISFPIAFALYAYFYFLIYIM</sequence>
<comment type="caution">
    <text evidence="8">The sequence shown here is derived from an EMBL/GenBank/DDBJ whole genome shotgun (WGS) entry which is preliminary data.</text>
</comment>
<dbReference type="InterPro" id="IPR036719">
    <property type="entry name" value="Neuro-gated_channel_TM_sf"/>
</dbReference>
<keyword evidence="3 6" id="KW-1133">Transmembrane helix</keyword>
<keyword evidence="8" id="KW-0675">Receptor</keyword>
<proteinExistence type="predicted"/>
<keyword evidence="4 6" id="KW-0472">Membrane</keyword>
<protein>
    <submittedName>
        <fullName evidence="8">Glycine receptor subunit alpha-2-like protein</fullName>
    </submittedName>
</protein>
<dbReference type="InterPro" id="IPR018000">
    <property type="entry name" value="Neurotransmitter_ion_chnl_CS"/>
</dbReference>
<evidence type="ECO:0000256" key="4">
    <source>
        <dbReference type="ARBA" id="ARBA00023136"/>
    </source>
</evidence>
<accession>A0A443R111</accession>
<feature type="transmembrane region" description="Helical" evidence="6">
    <location>
        <begin position="220"/>
        <end position="237"/>
    </location>
</feature>